<evidence type="ECO:0000313" key="3">
    <source>
        <dbReference type="Proteomes" id="UP001305414"/>
    </source>
</evidence>
<dbReference type="EMBL" id="JAWHQM010000050">
    <property type="protein sequence ID" value="KAK5635269.1"/>
    <property type="molecule type" value="Genomic_DNA"/>
</dbReference>
<evidence type="ECO:0000256" key="1">
    <source>
        <dbReference type="SAM" id="MobiDB-lite"/>
    </source>
</evidence>
<proteinExistence type="predicted"/>
<protein>
    <submittedName>
        <fullName evidence="2">Uncharacterized protein</fullName>
    </submittedName>
</protein>
<accession>A0AAN7V445</accession>
<dbReference type="AlphaFoldDB" id="A0AAN7V445"/>
<dbReference type="Proteomes" id="UP001305414">
    <property type="component" value="Unassembled WGS sequence"/>
</dbReference>
<comment type="caution">
    <text evidence="2">The sequence shown here is derived from an EMBL/GenBank/DDBJ whole genome shotgun (WGS) entry which is preliminary data.</text>
</comment>
<feature type="region of interest" description="Disordered" evidence="1">
    <location>
        <begin position="49"/>
        <end position="96"/>
    </location>
</feature>
<gene>
    <name evidence="2" type="ORF">RRF57_010981</name>
</gene>
<reference evidence="2 3" key="1">
    <citation type="submission" date="2023-10" db="EMBL/GenBank/DDBJ databases">
        <title>Draft genome sequence of Xylaria bambusicola isolate GMP-LS, the root and basal stem rot pathogen of sugarcane in Indonesia.</title>
        <authorList>
            <person name="Selvaraj P."/>
            <person name="Muralishankar V."/>
            <person name="Muruganantham S."/>
            <person name="Sp S."/>
            <person name="Haryani S."/>
            <person name="Lau K.J.X."/>
            <person name="Naqvi N.I."/>
        </authorList>
    </citation>
    <scope>NUCLEOTIDE SEQUENCE [LARGE SCALE GENOMIC DNA]</scope>
    <source>
        <strain evidence="2">GMP-LS</strain>
    </source>
</reference>
<organism evidence="2 3">
    <name type="scientific">Xylaria bambusicola</name>
    <dbReference type="NCBI Taxonomy" id="326684"/>
    <lineage>
        <taxon>Eukaryota</taxon>
        <taxon>Fungi</taxon>
        <taxon>Dikarya</taxon>
        <taxon>Ascomycota</taxon>
        <taxon>Pezizomycotina</taxon>
        <taxon>Sordariomycetes</taxon>
        <taxon>Xylariomycetidae</taxon>
        <taxon>Xylariales</taxon>
        <taxon>Xylariaceae</taxon>
        <taxon>Xylaria</taxon>
    </lineage>
</organism>
<sequence>MMIMIFGGLGWKVEGVGERLAKRIYEYCTVRAPDGVRWLDRLRLAASGPHHQSMLPKTDKQKRRIGQCQQSRRRCNVTSPLAGQPELGPSSPRAHPPSSFCCRVLPITELAELAELSLQPRFYSPVSAIGDWAIEAPLQIR</sequence>
<evidence type="ECO:0000313" key="2">
    <source>
        <dbReference type="EMBL" id="KAK5635269.1"/>
    </source>
</evidence>
<feature type="compositionally biased region" description="Basic residues" evidence="1">
    <location>
        <begin position="60"/>
        <end position="75"/>
    </location>
</feature>
<keyword evidence="3" id="KW-1185">Reference proteome</keyword>
<name>A0AAN7V445_9PEZI</name>